<protein>
    <submittedName>
        <fullName evidence="2">Alpha-E domain-containing protein</fullName>
    </submittedName>
</protein>
<gene>
    <name evidence="2" type="ORF">FKG94_02960</name>
</gene>
<dbReference type="InterPro" id="IPR051680">
    <property type="entry name" value="ATP-dep_Glu-Cys_Ligase-2"/>
</dbReference>
<dbReference type="AlphaFoldDB" id="A0A545U6U5"/>
<dbReference type="Proteomes" id="UP000319732">
    <property type="component" value="Unassembled WGS sequence"/>
</dbReference>
<dbReference type="PANTHER" id="PTHR34595">
    <property type="entry name" value="BLR5612 PROTEIN"/>
    <property type="match status" value="1"/>
</dbReference>
<keyword evidence="3" id="KW-1185">Reference proteome</keyword>
<name>A0A545U6U5_9GAMM</name>
<dbReference type="EMBL" id="VHSG01000004">
    <property type="protein sequence ID" value="TQV85164.1"/>
    <property type="molecule type" value="Genomic_DNA"/>
</dbReference>
<accession>A0A545U6U5</accession>
<reference evidence="2 3" key="1">
    <citation type="submission" date="2019-06" db="EMBL/GenBank/DDBJ databases">
        <title>Whole genome sequence for Cellvibrionaceae sp. R142.</title>
        <authorList>
            <person name="Wang G."/>
        </authorList>
    </citation>
    <scope>NUCLEOTIDE SEQUENCE [LARGE SCALE GENOMIC DNA]</scope>
    <source>
        <strain evidence="2 3">R142</strain>
    </source>
</reference>
<proteinExistence type="predicted"/>
<dbReference type="OrthoDB" id="9803532at2"/>
<dbReference type="Pfam" id="PF04168">
    <property type="entry name" value="Alpha-E"/>
    <property type="match status" value="1"/>
</dbReference>
<feature type="domain" description="DUF403" evidence="1">
    <location>
        <begin position="1"/>
        <end position="305"/>
    </location>
</feature>
<evidence type="ECO:0000259" key="1">
    <source>
        <dbReference type="Pfam" id="PF04168"/>
    </source>
</evidence>
<organism evidence="2 3">
    <name type="scientific">Exilibacterium tricleocarpae</name>
    <dbReference type="NCBI Taxonomy" id="2591008"/>
    <lineage>
        <taxon>Bacteria</taxon>
        <taxon>Pseudomonadati</taxon>
        <taxon>Pseudomonadota</taxon>
        <taxon>Gammaproteobacteria</taxon>
        <taxon>Cellvibrionales</taxon>
        <taxon>Cellvibrionaceae</taxon>
        <taxon>Exilibacterium</taxon>
    </lineage>
</organism>
<comment type="caution">
    <text evidence="2">The sequence shown here is derived from an EMBL/GenBank/DDBJ whole genome shotgun (WGS) entry which is preliminary data.</text>
</comment>
<dbReference type="InterPro" id="IPR007296">
    <property type="entry name" value="DUF403"/>
</dbReference>
<dbReference type="PANTHER" id="PTHR34595:SF7">
    <property type="entry name" value="SLL1039 PROTEIN"/>
    <property type="match status" value="1"/>
</dbReference>
<evidence type="ECO:0000313" key="2">
    <source>
        <dbReference type="EMBL" id="TQV85164.1"/>
    </source>
</evidence>
<dbReference type="RefSeq" id="WP_142902711.1">
    <property type="nucleotide sequence ID" value="NZ_ML660088.1"/>
</dbReference>
<evidence type="ECO:0000313" key="3">
    <source>
        <dbReference type="Proteomes" id="UP000319732"/>
    </source>
</evidence>
<sequence>MLSRVAQRLYWFARYMERTENTARLMLVRHQLILDLPAAIQPEWELLVNVLGASENFEKTQRKPTEKNVIAYVFGDRDNPGSIISSIANARENIRTTREVITSETWERVNSLYLSVAQRSNRELPRGVRHKVLNGIIQSCQQVVGLLAGTMNHDEAYQLLRLGRNLERADMSTRIVDAGSAELAGEEEDVQPYRNVLWISVLQSLSAYQMYRLNIRRNVKSSSVLNFLLKSEVFPRATAHNLSVIAACIDQLPHNKQALKVVTEVKTYLAETDMRDLAGMALHEFIDTLQVRLDSIHEVVNATWFEPEVSG</sequence>